<reference evidence="2" key="1">
    <citation type="journal article" date="2020" name="Nature">
        <title>Giant virus diversity and host interactions through global metagenomics.</title>
        <authorList>
            <person name="Schulz F."/>
            <person name="Roux S."/>
            <person name="Paez-Espino D."/>
            <person name="Jungbluth S."/>
            <person name="Walsh D.A."/>
            <person name="Denef V.J."/>
            <person name="McMahon K.D."/>
            <person name="Konstantinidis K.T."/>
            <person name="Eloe-Fadrosh E.A."/>
            <person name="Kyrpides N.C."/>
            <person name="Woyke T."/>
        </authorList>
    </citation>
    <scope>NUCLEOTIDE SEQUENCE</scope>
    <source>
        <strain evidence="2">GVMAG-M-3300025676-16</strain>
    </source>
</reference>
<organism evidence="2">
    <name type="scientific">viral metagenome</name>
    <dbReference type="NCBI Taxonomy" id="1070528"/>
    <lineage>
        <taxon>unclassified sequences</taxon>
        <taxon>metagenomes</taxon>
        <taxon>organismal metagenomes</taxon>
    </lineage>
</organism>
<proteinExistence type="predicted"/>
<dbReference type="AlphaFoldDB" id="A0A6C0J1P1"/>
<keyword evidence="1" id="KW-0472">Membrane</keyword>
<keyword evidence="1" id="KW-0812">Transmembrane</keyword>
<name>A0A6C0J1P1_9ZZZZ</name>
<evidence type="ECO:0000256" key="1">
    <source>
        <dbReference type="SAM" id="Phobius"/>
    </source>
</evidence>
<sequence length="153" mass="18410">MNICFLCNEKSKKKICNRCKKIYNINSYTTNVVEFHSYKQPSLSQYSECFIKTFIENKNSVVLLFYSLNMAFVLPYPVWIRFEYINKVVTQEDFKQKLFYRYKKEGAIFLLFEEIIGKDFYSQNSIKNFHIWTKVFTLEKVSNPLSEVLCYIE</sequence>
<accession>A0A6C0J1P1</accession>
<evidence type="ECO:0000313" key="2">
    <source>
        <dbReference type="EMBL" id="QHT98789.1"/>
    </source>
</evidence>
<protein>
    <submittedName>
        <fullName evidence="2">Uncharacterized protein</fullName>
    </submittedName>
</protein>
<dbReference type="EMBL" id="MN740296">
    <property type="protein sequence ID" value="QHT98789.1"/>
    <property type="molecule type" value="Genomic_DNA"/>
</dbReference>
<keyword evidence="1" id="KW-1133">Transmembrane helix</keyword>
<feature type="transmembrane region" description="Helical" evidence="1">
    <location>
        <begin position="61"/>
        <end position="79"/>
    </location>
</feature>